<dbReference type="SUPFAM" id="SSF48208">
    <property type="entry name" value="Six-hairpin glycosidases"/>
    <property type="match status" value="1"/>
</dbReference>
<keyword evidence="1" id="KW-0378">Hydrolase</keyword>
<accession>A0A9D1SEU6</accession>
<evidence type="ECO:0000313" key="2">
    <source>
        <dbReference type="Proteomes" id="UP000824109"/>
    </source>
</evidence>
<dbReference type="AlphaFoldDB" id="A0A9D1SEU6"/>
<protein>
    <submittedName>
        <fullName evidence="1">Six-hairpin glycosidase</fullName>
    </submittedName>
</protein>
<dbReference type="Proteomes" id="UP000824109">
    <property type="component" value="Unassembled WGS sequence"/>
</dbReference>
<dbReference type="GO" id="GO:0005975">
    <property type="term" value="P:carbohydrate metabolic process"/>
    <property type="evidence" value="ECO:0007669"/>
    <property type="project" value="InterPro"/>
</dbReference>
<gene>
    <name evidence="1" type="ORF">IAA61_04540</name>
</gene>
<comment type="caution">
    <text evidence="1">The sequence shown here is derived from an EMBL/GenBank/DDBJ whole genome shotgun (WGS) entry which is preliminary data.</text>
</comment>
<keyword evidence="1" id="KW-0326">Glycosidase</keyword>
<organism evidence="1 2">
    <name type="scientific">Candidatus Ornithomonoglobus merdipullorum</name>
    <dbReference type="NCBI Taxonomy" id="2840895"/>
    <lineage>
        <taxon>Bacteria</taxon>
        <taxon>Bacillati</taxon>
        <taxon>Bacillota</taxon>
        <taxon>Clostridia</taxon>
        <taxon>Candidatus Ornithomonoglobus</taxon>
    </lineage>
</organism>
<sequence length="616" mass="71236">MRELILKDDKYKMNWAEGTAEWGTLKAPKGIEVSTSTEPVGGVIRESYVFTNVTDKDIFTSLRDIGIYATFNDDYIDSEKCMTNRCHMHIWCGGDVSYVMALRMGGEPPHLGLVLTEGSLGGYSVERDFSKISNDRGDLILHPSPMSLAPGESRVMSWTLFEHSGKADFYEKLGQICTRYIYVSAENYVVFSGERIHLELRPVFEFSNARIVCGGRNVDFNMCDNMIVIDETADDAGSRTYEIDIDGVKTYCNILVQPRLEELVRARCRFIAEKQQYDAPNSGLDGAFLIYDNEEGHIYYNRENDRNGGRERVCMGILLARYLQCVNDDIISESLKKYIGYAERELVDTESGTVYNDYGRDDSFERLYNYPWMSLFYLELYSLYTERRYLETAYRILKEFYARGGSRFYAIEIPLKRICGELERAEMYEYRTELLKNFTEHCDHLLARGTHYPAHEVNYEQSIVAPAADLLLQMYEITGDTKYLDGGRKQLEVLELFNGLQPDCRMYETAIRHWDGYWFGKRRLYGDTYPHYWSALTANVYERYGRITGDAEHMQKAEAAYRGVLNLFRADGTASCAYVYPVSVNGKCGSYFDPYANDQDWGLYFMLRHRITNHNE</sequence>
<dbReference type="InterPro" id="IPR008928">
    <property type="entry name" value="6-hairpin_glycosidase_sf"/>
</dbReference>
<reference evidence="1" key="1">
    <citation type="submission" date="2020-10" db="EMBL/GenBank/DDBJ databases">
        <authorList>
            <person name="Gilroy R."/>
        </authorList>
    </citation>
    <scope>NUCLEOTIDE SEQUENCE</scope>
    <source>
        <strain evidence="1">USAMLcec3-3695</strain>
    </source>
</reference>
<proteinExistence type="predicted"/>
<name>A0A9D1SEU6_9FIRM</name>
<dbReference type="EMBL" id="DVNB01000049">
    <property type="protein sequence ID" value="HIU57067.1"/>
    <property type="molecule type" value="Genomic_DNA"/>
</dbReference>
<reference evidence="1" key="2">
    <citation type="journal article" date="2021" name="PeerJ">
        <title>Extensive microbial diversity within the chicken gut microbiome revealed by metagenomics and culture.</title>
        <authorList>
            <person name="Gilroy R."/>
            <person name="Ravi A."/>
            <person name="Getino M."/>
            <person name="Pursley I."/>
            <person name="Horton D.L."/>
            <person name="Alikhan N.F."/>
            <person name="Baker D."/>
            <person name="Gharbi K."/>
            <person name="Hall N."/>
            <person name="Watson M."/>
            <person name="Adriaenssens E.M."/>
            <person name="Foster-Nyarko E."/>
            <person name="Jarju S."/>
            <person name="Secka A."/>
            <person name="Antonio M."/>
            <person name="Oren A."/>
            <person name="Chaudhuri R.R."/>
            <person name="La Ragione R."/>
            <person name="Hildebrand F."/>
            <person name="Pallen M.J."/>
        </authorList>
    </citation>
    <scope>NUCLEOTIDE SEQUENCE</scope>
    <source>
        <strain evidence="1">USAMLcec3-3695</strain>
    </source>
</reference>
<evidence type="ECO:0000313" key="1">
    <source>
        <dbReference type="EMBL" id="HIU57067.1"/>
    </source>
</evidence>
<dbReference type="GO" id="GO:0016798">
    <property type="term" value="F:hydrolase activity, acting on glycosyl bonds"/>
    <property type="evidence" value="ECO:0007669"/>
    <property type="project" value="UniProtKB-KW"/>
</dbReference>